<dbReference type="Proteomes" id="UP001174934">
    <property type="component" value="Unassembled WGS sequence"/>
</dbReference>
<name>A0AA39U550_9PEZI</name>
<gene>
    <name evidence="1" type="ORF">B0T17DRAFT_544178</name>
</gene>
<evidence type="ECO:0000313" key="2">
    <source>
        <dbReference type="Proteomes" id="UP001174934"/>
    </source>
</evidence>
<evidence type="ECO:0000313" key="1">
    <source>
        <dbReference type="EMBL" id="KAK0612633.1"/>
    </source>
</evidence>
<proteinExistence type="predicted"/>
<keyword evidence="2" id="KW-1185">Reference proteome</keyword>
<organism evidence="1 2">
    <name type="scientific">Bombardia bombarda</name>
    <dbReference type="NCBI Taxonomy" id="252184"/>
    <lineage>
        <taxon>Eukaryota</taxon>
        <taxon>Fungi</taxon>
        <taxon>Dikarya</taxon>
        <taxon>Ascomycota</taxon>
        <taxon>Pezizomycotina</taxon>
        <taxon>Sordariomycetes</taxon>
        <taxon>Sordariomycetidae</taxon>
        <taxon>Sordariales</taxon>
        <taxon>Lasiosphaeriaceae</taxon>
        <taxon>Bombardia</taxon>
    </lineage>
</organism>
<dbReference type="AlphaFoldDB" id="A0AA39U550"/>
<reference evidence="1" key="1">
    <citation type="submission" date="2023-06" db="EMBL/GenBank/DDBJ databases">
        <title>Genome-scale phylogeny and comparative genomics of the fungal order Sordariales.</title>
        <authorList>
            <consortium name="Lawrence Berkeley National Laboratory"/>
            <person name="Hensen N."/>
            <person name="Bonometti L."/>
            <person name="Westerberg I."/>
            <person name="Brannstrom I.O."/>
            <person name="Guillou S."/>
            <person name="Cros-Aarteil S."/>
            <person name="Calhoun S."/>
            <person name="Haridas S."/>
            <person name="Kuo A."/>
            <person name="Mondo S."/>
            <person name="Pangilinan J."/>
            <person name="Riley R."/>
            <person name="LaButti K."/>
            <person name="Andreopoulos B."/>
            <person name="Lipzen A."/>
            <person name="Chen C."/>
            <person name="Yanf M."/>
            <person name="Daum C."/>
            <person name="Ng V."/>
            <person name="Clum A."/>
            <person name="Steindorff A."/>
            <person name="Ohm R."/>
            <person name="Martin F."/>
            <person name="Silar P."/>
            <person name="Natvig D."/>
            <person name="Lalanne C."/>
            <person name="Gautier V."/>
            <person name="Ament-velasquez S.L."/>
            <person name="Kruys A."/>
            <person name="Hutchinson M.I."/>
            <person name="Powell A.J."/>
            <person name="Barry K."/>
            <person name="Miller A.N."/>
            <person name="Grigoriev I.V."/>
            <person name="Debuchy R."/>
            <person name="Gladieux P."/>
            <person name="Thoren M.H."/>
            <person name="Johannesson H."/>
        </authorList>
    </citation>
    <scope>NUCLEOTIDE SEQUENCE</scope>
    <source>
        <strain evidence="1">SMH3391-2</strain>
    </source>
</reference>
<accession>A0AA39U550</accession>
<sequence>MVAPCRRLGGTPAVLILVVRFDLGGLCDENAINRLAKSVGGRENGTRLRAKLLVFLVFDSEIAIRRICDCDPMSLLFHSPLSRLLVTAPRVWAGSKFIPD</sequence>
<dbReference type="EMBL" id="JAULSR010000009">
    <property type="protein sequence ID" value="KAK0612633.1"/>
    <property type="molecule type" value="Genomic_DNA"/>
</dbReference>
<comment type="caution">
    <text evidence="1">The sequence shown here is derived from an EMBL/GenBank/DDBJ whole genome shotgun (WGS) entry which is preliminary data.</text>
</comment>
<protein>
    <submittedName>
        <fullName evidence="1">Uncharacterized protein</fullName>
    </submittedName>
</protein>